<protein>
    <submittedName>
        <fullName evidence="1">Thioredoxin family protein</fullName>
    </submittedName>
</protein>
<name>A0A9D6Z2J3_9BACT</name>
<proteinExistence type="predicted"/>
<dbReference type="SUPFAM" id="SSF52833">
    <property type="entry name" value="Thioredoxin-like"/>
    <property type="match status" value="1"/>
</dbReference>
<dbReference type="Pfam" id="PF13899">
    <property type="entry name" value="Thioredoxin_7"/>
    <property type="match status" value="1"/>
</dbReference>
<dbReference type="InterPro" id="IPR036249">
    <property type="entry name" value="Thioredoxin-like_sf"/>
</dbReference>
<dbReference type="Gene3D" id="3.40.30.10">
    <property type="entry name" value="Glutaredoxin"/>
    <property type="match status" value="1"/>
</dbReference>
<dbReference type="GO" id="GO:0045454">
    <property type="term" value="P:cell redox homeostasis"/>
    <property type="evidence" value="ECO:0007669"/>
    <property type="project" value="TreeGrafter"/>
</dbReference>
<organism evidence="1 2">
    <name type="scientific">Desulfomonile tiedjei</name>
    <dbReference type="NCBI Taxonomy" id="2358"/>
    <lineage>
        <taxon>Bacteria</taxon>
        <taxon>Pseudomonadati</taxon>
        <taxon>Thermodesulfobacteriota</taxon>
        <taxon>Desulfomonilia</taxon>
        <taxon>Desulfomonilales</taxon>
        <taxon>Desulfomonilaceae</taxon>
        <taxon>Desulfomonile</taxon>
    </lineage>
</organism>
<sequence length="98" mass="11058">SASWCTPCRELEDVTFRDPEVVKQAQSNFIMIKVDLTTSGNPLYEKLVMQYSVKGVPTVVFFDAYGQERADLRLVDFIPADQFLNRMTQAKQSSDSGS</sequence>
<reference evidence="1" key="1">
    <citation type="submission" date="2020-07" db="EMBL/GenBank/DDBJ databases">
        <title>Huge and variable diversity of episymbiotic CPR bacteria and DPANN archaea in groundwater ecosystems.</title>
        <authorList>
            <person name="He C.Y."/>
            <person name="Keren R."/>
            <person name="Whittaker M."/>
            <person name="Farag I.F."/>
            <person name="Doudna J."/>
            <person name="Cate J.H.D."/>
            <person name="Banfield J.F."/>
        </authorList>
    </citation>
    <scope>NUCLEOTIDE SEQUENCE</scope>
    <source>
        <strain evidence="1">NC_groundwater_1664_Pr3_B-0.1um_52_9</strain>
    </source>
</reference>
<gene>
    <name evidence="1" type="ORF">HY912_05085</name>
</gene>
<dbReference type="PANTHER" id="PTHR32234">
    <property type="entry name" value="THIOL:DISULFIDE INTERCHANGE PROTEIN DSBD"/>
    <property type="match status" value="1"/>
</dbReference>
<feature type="non-terminal residue" evidence="1">
    <location>
        <position position="1"/>
    </location>
</feature>
<dbReference type="Proteomes" id="UP000807825">
    <property type="component" value="Unassembled WGS sequence"/>
</dbReference>
<evidence type="ECO:0000313" key="1">
    <source>
        <dbReference type="EMBL" id="MBI5248849.1"/>
    </source>
</evidence>
<dbReference type="PANTHER" id="PTHR32234:SF0">
    <property type="entry name" value="THIOL:DISULFIDE INTERCHANGE PROTEIN DSBD"/>
    <property type="match status" value="1"/>
</dbReference>
<dbReference type="AlphaFoldDB" id="A0A9D6Z2J3"/>
<dbReference type="EMBL" id="JACRDE010000148">
    <property type="protein sequence ID" value="MBI5248849.1"/>
    <property type="molecule type" value="Genomic_DNA"/>
</dbReference>
<dbReference type="GO" id="GO:0015035">
    <property type="term" value="F:protein-disulfide reductase activity"/>
    <property type="evidence" value="ECO:0007669"/>
    <property type="project" value="TreeGrafter"/>
</dbReference>
<accession>A0A9D6Z2J3</accession>
<comment type="caution">
    <text evidence="1">The sequence shown here is derived from an EMBL/GenBank/DDBJ whole genome shotgun (WGS) entry which is preliminary data.</text>
</comment>
<evidence type="ECO:0000313" key="2">
    <source>
        <dbReference type="Proteomes" id="UP000807825"/>
    </source>
</evidence>